<accession>X0WV97</accession>
<sequence length="219" mass="24838">MAKPELQLTIHGDVPNSFWQELKQQLEECYQRLPTLDLEVVQVCLLDTVKRLRQFLVAEQAELGIASPLGEEFLALHDAWHVVPRITICHERLAEVPHLVSLGAIRQQAAHSILHGSPEYYVFKLSRNVVEKGQERGLAPVALQHLLYYVAIAVKDYEVVRLLVTHGYVDCQAALTFHQLEASDEDRLAWRLARLNPAARLICLTSQLKLMLSIRPLVA</sequence>
<gene>
    <name evidence="1" type="ORF">S01H1_53885</name>
</gene>
<proteinExistence type="predicted"/>
<organism evidence="1">
    <name type="scientific">marine sediment metagenome</name>
    <dbReference type="NCBI Taxonomy" id="412755"/>
    <lineage>
        <taxon>unclassified sequences</taxon>
        <taxon>metagenomes</taxon>
        <taxon>ecological metagenomes</taxon>
    </lineage>
</organism>
<evidence type="ECO:0000313" key="1">
    <source>
        <dbReference type="EMBL" id="GAG27122.1"/>
    </source>
</evidence>
<comment type="caution">
    <text evidence="1">The sequence shown here is derived from an EMBL/GenBank/DDBJ whole genome shotgun (WGS) entry which is preliminary data.</text>
</comment>
<dbReference type="EMBL" id="BARS01034918">
    <property type="protein sequence ID" value="GAG27122.1"/>
    <property type="molecule type" value="Genomic_DNA"/>
</dbReference>
<reference evidence="1" key="1">
    <citation type="journal article" date="2014" name="Front. Microbiol.">
        <title>High frequency of phylogenetically diverse reductive dehalogenase-homologous genes in deep subseafloor sedimentary metagenomes.</title>
        <authorList>
            <person name="Kawai M."/>
            <person name="Futagami T."/>
            <person name="Toyoda A."/>
            <person name="Takaki Y."/>
            <person name="Nishi S."/>
            <person name="Hori S."/>
            <person name="Arai W."/>
            <person name="Tsubouchi T."/>
            <person name="Morono Y."/>
            <person name="Uchiyama I."/>
            <person name="Ito T."/>
            <person name="Fujiyama A."/>
            <person name="Inagaki F."/>
            <person name="Takami H."/>
        </authorList>
    </citation>
    <scope>NUCLEOTIDE SEQUENCE</scope>
    <source>
        <strain evidence="1">Expedition CK06-06</strain>
    </source>
</reference>
<protein>
    <submittedName>
        <fullName evidence="1">Uncharacterized protein</fullName>
    </submittedName>
</protein>
<dbReference type="AlphaFoldDB" id="X0WV97"/>
<name>X0WV97_9ZZZZ</name>
<feature type="non-terminal residue" evidence="1">
    <location>
        <position position="219"/>
    </location>
</feature>